<name>A0ABU0DV94_9BACI</name>
<keyword evidence="4" id="KW-0997">Cell inner membrane</keyword>
<evidence type="ECO:0000256" key="6">
    <source>
        <dbReference type="ARBA" id="ARBA00022989"/>
    </source>
</evidence>
<dbReference type="InterPro" id="IPR007387">
    <property type="entry name" value="TRAP_DctQ"/>
</dbReference>
<dbReference type="RefSeq" id="WP_307068849.1">
    <property type="nucleotide sequence ID" value="NZ_JAUSUP010000007.1"/>
</dbReference>
<comment type="subcellular location">
    <subcellularLocation>
        <location evidence="1">Cell inner membrane</location>
        <topology evidence="1">Multi-pass membrane protein</topology>
    </subcellularLocation>
</comment>
<feature type="transmembrane region" description="Helical" evidence="9">
    <location>
        <begin position="83"/>
        <end position="104"/>
    </location>
</feature>
<evidence type="ECO:0000256" key="9">
    <source>
        <dbReference type="SAM" id="Phobius"/>
    </source>
</evidence>
<evidence type="ECO:0000256" key="2">
    <source>
        <dbReference type="ARBA" id="ARBA00022448"/>
    </source>
</evidence>
<comment type="caution">
    <text evidence="11">The sequence shown here is derived from an EMBL/GenBank/DDBJ whole genome shotgun (WGS) entry which is preliminary data.</text>
</comment>
<feature type="transmembrane region" description="Helical" evidence="9">
    <location>
        <begin position="44"/>
        <end position="62"/>
    </location>
</feature>
<keyword evidence="3" id="KW-1003">Cell membrane</keyword>
<dbReference type="PANTHER" id="PTHR35011:SF2">
    <property type="entry name" value="2,3-DIKETO-L-GULONATE TRAP TRANSPORTER SMALL PERMEASE PROTEIN YIAM"/>
    <property type="match status" value="1"/>
</dbReference>
<evidence type="ECO:0000313" key="11">
    <source>
        <dbReference type="EMBL" id="MDQ0352351.1"/>
    </source>
</evidence>
<dbReference type="EMBL" id="JAUSUP010000007">
    <property type="protein sequence ID" value="MDQ0352351.1"/>
    <property type="molecule type" value="Genomic_DNA"/>
</dbReference>
<dbReference type="Pfam" id="PF04290">
    <property type="entry name" value="DctQ"/>
    <property type="match status" value="1"/>
</dbReference>
<evidence type="ECO:0000259" key="10">
    <source>
        <dbReference type="Pfam" id="PF04290"/>
    </source>
</evidence>
<dbReference type="Proteomes" id="UP001236723">
    <property type="component" value="Unassembled WGS sequence"/>
</dbReference>
<evidence type="ECO:0000256" key="3">
    <source>
        <dbReference type="ARBA" id="ARBA00022475"/>
    </source>
</evidence>
<feature type="transmembrane region" description="Helical" evidence="9">
    <location>
        <begin position="124"/>
        <end position="143"/>
    </location>
</feature>
<evidence type="ECO:0000256" key="5">
    <source>
        <dbReference type="ARBA" id="ARBA00022692"/>
    </source>
</evidence>
<proteinExistence type="inferred from homology"/>
<dbReference type="InterPro" id="IPR055348">
    <property type="entry name" value="DctQ"/>
</dbReference>
<keyword evidence="2" id="KW-0813">Transport</keyword>
<feature type="transmembrane region" description="Helical" evidence="9">
    <location>
        <begin position="12"/>
        <end position="29"/>
    </location>
</feature>
<comment type="similarity">
    <text evidence="8">Belongs to the TRAP transporter small permease family.</text>
</comment>
<keyword evidence="7 9" id="KW-0472">Membrane</keyword>
<dbReference type="PANTHER" id="PTHR35011">
    <property type="entry name" value="2,3-DIKETO-L-GULONATE TRAP TRANSPORTER SMALL PERMEASE PROTEIN YIAM"/>
    <property type="match status" value="1"/>
</dbReference>
<evidence type="ECO:0000313" key="12">
    <source>
        <dbReference type="Proteomes" id="UP001236723"/>
    </source>
</evidence>
<sequence length="160" mass="18138">MTRWLNNIEEFIVVSVLAVMSIIAFTNVLSRNFIGISLSFTEEVTVNLFVLLTFVGAAIGVRKHAHLGFTLLFDIAPKSLKKIISIIVTFVSIFFFVSIAYFGYEMIDFQRTINSTTPALGWPRWLFSLALPVGAALCIIRTIQVFVLEWRSINDEEVER</sequence>
<keyword evidence="5 9" id="KW-0812">Transmembrane</keyword>
<organism evidence="11 12">
    <name type="scientific">Alkalibacillus filiformis</name>
    <dbReference type="NCBI Taxonomy" id="200990"/>
    <lineage>
        <taxon>Bacteria</taxon>
        <taxon>Bacillati</taxon>
        <taxon>Bacillota</taxon>
        <taxon>Bacilli</taxon>
        <taxon>Bacillales</taxon>
        <taxon>Bacillaceae</taxon>
        <taxon>Alkalibacillus</taxon>
    </lineage>
</organism>
<evidence type="ECO:0000256" key="1">
    <source>
        <dbReference type="ARBA" id="ARBA00004429"/>
    </source>
</evidence>
<feature type="domain" description="Tripartite ATP-independent periplasmic transporters DctQ component" evidence="10">
    <location>
        <begin position="20"/>
        <end position="151"/>
    </location>
</feature>
<accession>A0ABU0DV94</accession>
<evidence type="ECO:0000256" key="8">
    <source>
        <dbReference type="ARBA" id="ARBA00038436"/>
    </source>
</evidence>
<protein>
    <submittedName>
        <fullName evidence="11">TRAP-type C4-dicarboxylate transport system permease small subunit</fullName>
    </submittedName>
</protein>
<keyword evidence="6 9" id="KW-1133">Transmembrane helix</keyword>
<gene>
    <name evidence="11" type="ORF">J2R98_002195</name>
</gene>
<evidence type="ECO:0000256" key="4">
    <source>
        <dbReference type="ARBA" id="ARBA00022519"/>
    </source>
</evidence>
<evidence type="ECO:0000256" key="7">
    <source>
        <dbReference type="ARBA" id="ARBA00023136"/>
    </source>
</evidence>
<keyword evidence="12" id="KW-1185">Reference proteome</keyword>
<reference evidence="11 12" key="1">
    <citation type="submission" date="2023-07" db="EMBL/GenBank/DDBJ databases">
        <title>Genomic Encyclopedia of Type Strains, Phase IV (KMG-IV): sequencing the most valuable type-strain genomes for metagenomic binning, comparative biology and taxonomic classification.</title>
        <authorList>
            <person name="Goeker M."/>
        </authorList>
    </citation>
    <scope>NUCLEOTIDE SEQUENCE [LARGE SCALE GENOMIC DNA]</scope>
    <source>
        <strain evidence="11 12">DSM 15448</strain>
    </source>
</reference>